<dbReference type="AlphaFoldDB" id="A0AAN6H2V3"/>
<gene>
    <name evidence="2" type="ORF">LTR91_025482</name>
</gene>
<feature type="compositionally biased region" description="Low complexity" evidence="1">
    <location>
        <begin position="53"/>
        <end position="66"/>
    </location>
</feature>
<proteinExistence type="predicted"/>
<evidence type="ECO:0000256" key="1">
    <source>
        <dbReference type="SAM" id="MobiDB-lite"/>
    </source>
</evidence>
<name>A0AAN6H2V3_9PEZI</name>
<evidence type="ECO:0000313" key="3">
    <source>
        <dbReference type="Proteomes" id="UP001175353"/>
    </source>
</evidence>
<protein>
    <submittedName>
        <fullName evidence="2">Uncharacterized protein</fullName>
    </submittedName>
</protein>
<dbReference type="Proteomes" id="UP001175353">
    <property type="component" value="Unassembled WGS sequence"/>
</dbReference>
<organism evidence="2 3">
    <name type="scientific">Friedmanniomyces endolithicus</name>
    <dbReference type="NCBI Taxonomy" id="329885"/>
    <lineage>
        <taxon>Eukaryota</taxon>
        <taxon>Fungi</taxon>
        <taxon>Dikarya</taxon>
        <taxon>Ascomycota</taxon>
        <taxon>Pezizomycotina</taxon>
        <taxon>Dothideomycetes</taxon>
        <taxon>Dothideomycetidae</taxon>
        <taxon>Mycosphaerellales</taxon>
        <taxon>Teratosphaeriaceae</taxon>
        <taxon>Friedmanniomyces</taxon>
    </lineage>
</organism>
<dbReference type="EMBL" id="JAUJLE010000791">
    <property type="protein sequence ID" value="KAK0950688.1"/>
    <property type="molecule type" value="Genomic_DNA"/>
</dbReference>
<reference evidence="2" key="1">
    <citation type="submission" date="2023-06" db="EMBL/GenBank/DDBJ databases">
        <title>Black Yeasts Isolated from many extreme environments.</title>
        <authorList>
            <person name="Coleine C."/>
            <person name="Stajich J.E."/>
            <person name="Selbmann L."/>
        </authorList>
    </citation>
    <scope>NUCLEOTIDE SEQUENCE</scope>
    <source>
        <strain evidence="2">CCFEE 5200</strain>
    </source>
</reference>
<feature type="region of interest" description="Disordered" evidence="1">
    <location>
        <begin position="1"/>
        <end position="91"/>
    </location>
</feature>
<comment type="caution">
    <text evidence="2">The sequence shown here is derived from an EMBL/GenBank/DDBJ whole genome shotgun (WGS) entry which is preliminary data.</text>
</comment>
<sequence length="162" mass="17647">MASTSAKPGNYQDGLLADDTTPNARSAGAKRLAPDFGKNKSQGSDSSSKRSRSTTSQGSRTSSPSKPNIPRSRQHPIRNKSLDGTNLPNHARQLVRQVRRFAAGFETAPQELRVSLEETYTEDLDLAQNVVYTPDSERAKLGDDLATREVACICRQAQGCQQ</sequence>
<keyword evidence="3" id="KW-1185">Reference proteome</keyword>
<evidence type="ECO:0000313" key="2">
    <source>
        <dbReference type="EMBL" id="KAK0950688.1"/>
    </source>
</evidence>
<accession>A0AAN6H2V3</accession>